<dbReference type="EMBL" id="FQ790348">
    <property type="protein sequence ID" value="CCD53784.1"/>
    <property type="molecule type" value="Genomic_DNA"/>
</dbReference>
<evidence type="ECO:0000256" key="1">
    <source>
        <dbReference type="SAM" id="MobiDB-lite"/>
    </source>
</evidence>
<feature type="compositionally biased region" description="Basic and acidic residues" evidence="1">
    <location>
        <begin position="43"/>
        <end position="59"/>
    </location>
</feature>
<feature type="compositionally biased region" description="Basic and acidic residues" evidence="1">
    <location>
        <begin position="1"/>
        <end position="14"/>
    </location>
</feature>
<dbReference type="HOGENOM" id="CLU_2960514_0_0_1"/>
<name>G2YQ86_BOTF4</name>
<dbReference type="Proteomes" id="UP000008177">
    <property type="component" value="Unplaced contigs"/>
</dbReference>
<protein>
    <submittedName>
        <fullName evidence="2">Uncharacterized protein</fullName>
    </submittedName>
</protein>
<feature type="region of interest" description="Disordered" evidence="1">
    <location>
        <begin position="1"/>
        <end position="59"/>
    </location>
</feature>
<gene>
    <name evidence="2" type="ORF">BofuT4_P133380.1</name>
</gene>
<accession>G2YQ86</accession>
<dbReference type="AlphaFoldDB" id="G2YQ86"/>
<evidence type="ECO:0000313" key="2">
    <source>
        <dbReference type="EMBL" id="CCD53784.1"/>
    </source>
</evidence>
<sequence>MEDLLEQTRSHRQMEQSLFFQTPSQSSYKLRLHAPTSDTVAPQREKDFRDGEPIRAECR</sequence>
<organism evidence="2 3">
    <name type="scientific">Botryotinia fuckeliana (strain T4)</name>
    <name type="common">Noble rot fungus</name>
    <name type="synonym">Botrytis cinerea</name>
    <dbReference type="NCBI Taxonomy" id="999810"/>
    <lineage>
        <taxon>Eukaryota</taxon>
        <taxon>Fungi</taxon>
        <taxon>Dikarya</taxon>
        <taxon>Ascomycota</taxon>
        <taxon>Pezizomycotina</taxon>
        <taxon>Leotiomycetes</taxon>
        <taxon>Helotiales</taxon>
        <taxon>Sclerotiniaceae</taxon>
        <taxon>Botrytis</taxon>
    </lineage>
</organism>
<feature type="compositionally biased region" description="Polar residues" evidence="1">
    <location>
        <begin position="15"/>
        <end position="28"/>
    </location>
</feature>
<reference evidence="3" key="1">
    <citation type="journal article" date="2011" name="PLoS Genet.">
        <title>Genomic analysis of the necrotrophic fungal pathogens Sclerotinia sclerotiorum and Botrytis cinerea.</title>
        <authorList>
            <person name="Amselem J."/>
            <person name="Cuomo C.A."/>
            <person name="van Kan J.A."/>
            <person name="Viaud M."/>
            <person name="Benito E.P."/>
            <person name="Couloux A."/>
            <person name="Coutinho P.M."/>
            <person name="de Vries R.P."/>
            <person name="Dyer P.S."/>
            <person name="Fillinger S."/>
            <person name="Fournier E."/>
            <person name="Gout L."/>
            <person name="Hahn M."/>
            <person name="Kohn L."/>
            <person name="Lapalu N."/>
            <person name="Plummer K.M."/>
            <person name="Pradier J.M."/>
            <person name="Quevillon E."/>
            <person name="Sharon A."/>
            <person name="Simon A."/>
            <person name="ten Have A."/>
            <person name="Tudzynski B."/>
            <person name="Tudzynski P."/>
            <person name="Wincker P."/>
            <person name="Andrew M."/>
            <person name="Anthouard V."/>
            <person name="Beever R.E."/>
            <person name="Beffa R."/>
            <person name="Benoit I."/>
            <person name="Bouzid O."/>
            <person name="Brault B."/>
            <person name="Chen Z."/>
            <person name="Choquer M."/>
            <person name="Collemare J."/>
            <person name="Cotton P."/>
            <person name="Danchin E.G."/>
            <person name="Da Silva C."/>
            <person name="Gautier A."/>
            <person name="Giraud C."/>
            <person name="Giraud T."/>
            <person name="Gonzalez C."/>
            <person name="Grossetete S."/>
            <person name="Guldener U."/>
            <person name="Henrissat B."/>
            <person name="Howlett B.J."/>
            <person name="Kodira C."/>
            <person name="Kretschmer M."/>
            <person name="Lappartient A."/>
            <person name="Leroch M."/>
            <person name="Levis C."/>
            <person name="Mauceli E."/>
            <person name="Neuveglise C."/>
            <person name="Oeser B."/>
            <person name="Pearson M."/>
            <person name="Poulain J."/>
            <person name="Poussereau N."/>
            <person name="Quesneville H."/>
            <person name="Rascle C."/>
            <person name="Schumacher J."/>
            <person name="Segurens B."/>
            <person name="Sexton A."/>
            <person name="Silva E."/>
            <person name="Sirven C."/>
            <person name="Soanes D.M."/>
            <person name="Talbot N.J."/>
            <person name="Templeton M."/>
            <person name="Yandava C."/>
            <person name="Yarden O."/>
            <person name="Zeng Q."/>
            <person name="Rollins J.A."/>
            <person name="Lebrun M.H."/>
            <person name="Dickman M."/>
        </authorList>
    </citation>
    <scope>NUCLEOTIDE SEQUENCE [LARGE SCALE GENOMIC DNA]</scope>
    <source>
        <strain evidence="3">T4</strain>
    </source>
</reference>
<evidence type="ECO:0000313" key="3">
    <source>
        <dbReference type="Proteomes" id="UP000008177"/>
    </source>
</evidence>
<proteinExistence type="predicted"/>
<dbReference type="InParanoid" id="G2YQ86"/>